<feature type="region of interest" description="Disordered" evidence="1">
    <location>
        <begin position="57"/>
        <end position="83"/>
    </location>
</feature>
<reference evidence="3" key="1">
    <citation type="submission" date="2016-10" db="EMBL/GenBank/DDBJ databases">
        <authorList>
            <person name="Varghese N."/>
            <person name="Submissions S."/>
        </authorList>
    </citation>
    <scope>NUCLEOTIDE SEQUENCE [LARGE SCALE GENOMIC DNA]</scope>
    <source>
        <strain evidence="3">CGMCC 4.6609</strain>
    </source>
</reference>
<proteinExistence type="predicted"/>
<gene>
    <name evidence="2" type="ORF">SAMN05421507_11492</name>
</gene>
<evidence type="ECO:0000313" key="2">
    <source>
        <dbReference type="EMBL" id="SDP77127.1"/>
    </source>
</evidence>
<sequence length="83" mass="8416">MVVVFVVVVVVVALDDEDAEADEDDEDDEDAADDELPATVCDGVSVCVGSSDGVLISETRAGSPPPGCCESPDASDPTWGAST</sequence>
<dbReference type="EMBL" id="FNIX01000014">
    <property type="protein sequence ID" value="SDP77127.1"/>
    <property type="molecule type" value="Genomic_DNA"/>
</dbReference>
<evidence type="ECO:0000313" key="3">
    <source>
        <dbReference type="Proteomes" id="UP000199691"/>
    </source>
</evidence>
<feature type="compositionally biased region" description="Acidic residues" evidence="1">
    <location>
        <begin position="16"/>
        <end position="36"/>
    </location>
</feature>
<evidence type="ECO:0000256" key="1">
    <source>
        <dbReference type="SAM" id="MobiDB-lite"/>
    </source>
</evidence>
<accession>A0A1H0VF65</accession>
<feature type="region of interest" description="Disordered" evidence="1">
    <location>
        <begin position="16"/>
        <end position="37"/>
    </location>
</feature>
<protein>
    <submittedName>
        <fullName evidence="2">Uncharacterized protein</fullName>
    </submittedName>
</protein>
<keyword evidence="3" id="KW-1185">Reference proteome</keyword>
<name>A0A1H0VF65_9PSEU</name>
<dbReference type="AlphaFoldDB" id="A0A1H0VF65"/>
<dbReference type="Proteomes" id="UP000199691">
    <property type="component" value="Unassembled WGS sequence"/>
</dbReference>
<dbReference type="RefSeq" id="WP_090101797.1">
    <property type="nucleotide sequence ID" value="NZ_FNIX01000014.1"/>
</dbReference>
<organism evidence="2 3">
    <name type="scientific">Lentzea jiangxiensis</name>
    <dbReference type="NCBI Taxonomy" id="641025"/>
    <lineage>
        <taxon>Bacteria</taxon>
        <taxon>Bacillati</taxon>
        <taxon>Actinomycetota</taxon>
        <taxon>Actinomycetes</taxon>
        <taxon>Pseudonocardiales</taxon>
        <taxon>Pseudonocardiaceae</taxon>
        <taxon>Lentzea</taxon>
    </lineage>
</organism>